<evidence type="ECO:0000259" key="1">
    <source>
        <dbReference type="Pfam" id="PF00582"/>
    </source>
</evidence>
<keyword evidence="3" id="KW-1185">Reference proteome</keyword>
<sequence>MSGPVVVVGDGELTNHVAGWAAGLARRTGRDLRLVVVLSLEPPAGEPERVASVARVLVRSDLDHIADDVASRSGAVDVEAEVRVGCWADVVADEERTASVVVVPHDARSVGPAHVVAADPEPGPRGSVWHRVRRLTTADAGPGVLRTR</sequence>
<proteinExistence type="predicted"/>
<accession>A0ABS4VWR4</accession>
<reference evidence="2 3" key="1">
    <citation type="submission" date="2021-03" db="EMBL/GenBank/DDBJ databases">
        <title>Sequencing the genomes of 1000 actinobacteria strains.</title>
        <authorList>
            <person name="Klenk H.-P."/>
        </authorList>
    </citation>
    <scope>NUCLEOTIDE SEQUENCE [LARGE SCALE GENOMIC DNA]</scope>
    <source>
        <strain evidence="2 3">DSM 45256</strain>
    </source>
</reference>
<comment type="caution">
    <text evidence="2">The sequence shown here is derived from an EMBL/GenBank/DDBJ whole genome shotgun (WGS) entry which is preliminary data.</text>
</comment>
<organism evidence="2 3">
    <name type="scientific">Pseudonocardia parietis</name>
    <dbReference type="NCBI Taxonomy" id="570936"/>
    <lineage>
        <taxon>Bacteria</taxon>
        <taxon>Bacillati</taxon>
        <taxon>Actinomycetota</taxon>
        <taxon>Actinomycetes</taxon>
        <taxon>Pseudonocardiales</taxon>
        <taxon>Pseudonocardiaceae</taxon>
        <taxon>Pseudonocardia</taxon>
    </lineage>
</organism>
<protein>
    <recommendedName>
        <fullName evidence="1">UspA domain-containing protein</fullName>
    </recommendedName>
</protein>
<gene>
    <name evidence="2" type="ORF">JOF36_003864</name>
</gene>
<dbReference type="EMBL" id="JAGINU010000001">
    <property type="protein sequence ID" value="MBP2368168.1"/>
    <property type="molecule type" value="Genomic_DNA"/>
</dbReference>
<evidence type="ECO:0000313" key="3">
    <source>
        <dbReference type="Proteomes" id="UP001519295"/>
    </source>
</evidence>
<evidence type="ECO:0000313" key="2">
    <source>
        <dbReference type="EMBL" id="MBP2368168.1"/>
    </source>
</evidence>
<dbReference type="Pfam" id="PF00582">
    <property type="entry name" value="Usp"/>
    <property type="match status" value="1"/>
</dbReference>
<feature type="domain" description="UspA" evidence="1">
    <location>
        <begin position="5"/>
        <end position="105"/>
    </location>
</feature>
<name>A0ABS4VWR4_9PSEU</name>
<dbReference type="InterPro" id="IPR006016">
    <property type="entry name" value="UspA"/>
</dbReference>
<dbReference type="Gene3D" id="3.40.50.12370">
    <property type="match status" value="1"/>
</dbReference>
<dbReference type="RefSeq" id="WP_210028514.1">
    <property type="nucleotide sequence ID" value="NZ_JAGINU010000001.1"/>
</dbReference>
<dbReference type="SUPFAM" id="SSF52402">
    <property type="entry name" value="Adenine nucleotide alpha hydrolases-like"/>
    <property type="match status" value="1"/>
</dbReference>
<dbReference type="Proteomes" id="UP001519295">
    <property type="component" value="Unassembled WGS sequence"/>
</dbReference>